<reference evidence="1 2" key="1">
    <citation type="submission" date="2023-10" db="EMBL/GenBank/DDBJ databases">
        <title>A novel Glycoside Hydrolase 43-Like Enzyme from Clostrdium boliviensis is an Endo-xylanase, and a Candidate for Xylooligosaccharides Production from Different Xylan Substrates.</title>
        <authorList>
            <person name="Alvarez M.T."/>
            <person name="Rocabado-Villegas L.R."/>
            <person name="Salas-Veizaga D.M."/>
            <person name="Linares-Pasten J.A."/>
            <person name="Gudmundsdottir E.E."/>
            <person name="Hreggvidsson G.O."/>
            <person name="Adlercreutz P."/>
            <person name="Nordberg Karlsson E."/>
        </authorList>
    </citation>
    <scope>NUCLEOTIDE SEQUENCE [LARGE SCALE GENOMIC DNA]</scope>
    <source>
        <strain evidence="1 2">E-1</strain>
    </source>
</reference>
<dbReference type="EMBL" id="JAWONS010000221">
    <property type="protein sequence ID" value="MDW2798778.1"/>
    <property type="molecule type" value="Genomic_DNA"/>
</dbReference>
<protein>
    <submittedName>
        <fullName evidence="1">Uncharacterized protein</fullName>
    </submittedName>
</protein>
<sequence length="288" mass="34300">MRGNEDKFIIQNKINHEALFGGSYCDPERKLDKCTGYINSDYACIGRAFLTFCFSKMFNIHRLYGYEDGFMQQNGNSYDIERAFSLLTERDLIEAEEELKLMYVKTQQYLERELKSNFIKIVRALRPFEIDQIIDQIENGREEIILKTNTITSYAGDGQPFHYGASITIVRNIPIEDVVIHYKVLAYPEDTCRYSPMHGGEYEIWVKNEHPLGLIKLSRDQVCIQRERYEDYLNMRNSRSNYVSDWDEWYSQRPLLRDDEANKIFPKFYRPCINDPILKFLMKWKKYI</sequence>
<keyword evidence="2" id="KW-1185">Reference proteome</keyword>
<dbReference type="RefSeq" id="WP_318064984.1">
    <property type="nucleotide sequence ID" value="NZ_JAWONS010000221.1"/>
</dbReference>
<evidence type="ECO:0000313" key="1">
    <source>
        <dbReference type="EMBL" id="MDW2798778.1"/>
    </source>
</evidence>
<evidence type="ECO:0000313" key="2">
    <source>
        <dbReference type="Proteomes" id="UP001276854"/>
    </source>
</evidence>
<comment type="caution">
    <text evidence="1">The sequence shown here is derived from an EMBL/GenBank/DDBJ whole genome shotgun (WGS) entry which is preliminary data.</text>
</comment>
<accession>A0ABU4GPF0</accession>
<gene>
    <name evidence="1" type="ORF">RZO55_14460</name>
</gene>
<proteinExistence type="predicted"/>
<name>A0ABU4GPF0_9CLOT</name>
<dbReference type="Proteomes" id="UP001276854">
    <property type="component" value="Unassembled WGS sequence"/>
</dbReference>
<organism evidence="1 2">
    <name type="scientific">Clostridium boliviensis</name>
    <dbReference type="NCBI Taxonomy" id="318465"/>
    <lineage>
        <taxon>Bacteria</taxon>
        <taxon>Bacillati</taxon>
        <taxon>Bacillota</taxon>
        <taxon>Clostridia</taxon>
        <taxon>Eubacteriales</taxon>
        <taxon>Clostridiaceae</taxon>
        <taxon>Clostridium</taxon>
    </lineage>
</organism>